<dbReference type="InterPro" id="IPR009078">
    <property type="entry name" value="Ferritin-like_SF"/>
</dbReference>
<dbReference type="OrthoDB" id="9797687at2"/>
<evidence type="ECO:0000259" key="3">
    <source>
        <dbReference type="Pfam" id="PF00210"/>
    </source>
</evidence>
<dbReference type="GO" id="GO:0003677">
    <property type="term" value="F:DNA binding"/>
    <property type="evidence" value="ECO:0007669"/>
    <property type="project" value="UniProtKB-KW"/>
</dbReference>
<comment type="similarity">
    <text evidence="1 2">Belongs to the Dps family.</text>
</comment>
<dbReference type="PRINTS" id="PR01346">
    <property type="entry name" value="HELNAPAPROT"/>
</dbReference>
<dbReference type="AlphaFoldDB" id="A0A0N0E877"/>
<comment type="caution">
    <text evidence="4">The sequence shown here is derived from an EMBL/GenBank/DDBJ whole genome shotgun (WGS) entry which is preliminary data.</text>
</comment>
<dbReference type="InterPro" id="IPR012347">
    <property type="entry name" value="Ferritin-like"/>
</dbReference>
<organism evidence="4 5">
    <name type="scientific">Ahrensia marina</name>
    <dbReference type="NCBI Taxonomy" id="1514904"/>
    <lineage>
        <taxon>Bacteria</taxon>
        <taxon>Pseudomonadati</taxon>
        <taxon>Pseudomonadota</taxon>
        <taxon>Alphaproteobacteria</taxon>
        <taxon>Hyphomicrobiales</taxon>
        <taxon>Ahrensiaceae</taxon>
        <taxon>Ahrensia</taxon>
    </lineage>
</organism>
<dbReference type="InterPro" id="IPR008331">
    <property type="entry name" value="Ferritin_DPS_dom"/>
</dbReference>
<evidence type="ECO:0000256" key="1">
    <source>
        <dbReference type="ARBA" id="ARBA00009497"/>
    </source>
</evidence>
<dbReference type="PANTHER" id="PTHR42932:SF3">
    <property type="entry name" value="DNA PROTECTION DURING STARVATION PROTEIN"/>
    <property type="match status" value="1"/>
</dbReference>
<dbReference type="GO" id="GO:0008199">
    <property type="term" value="F:ferric iron binding"/>
    <property type="evidence" value="ECO:0007669"/>
    <property type="project" value="InterPro"/>
</dbReference>
<evidence type="ECO:0000256" key="2">
    <source>
        <dbReference type="RuleBase" id="RU003875"/>
    </source>
</evidence>
<dbReference type="PATRIC" id="fig|1514904.3.peg.2885"/>
<dbReference type="Proteomes" id="UP000038011">
    <property type="component" value="Unassembled WGS sequence"/>
</dbReference>
<keyword evidence="4" id="KW-0238">DNA-binding</keyword>
<protein>
    <submittedName>
        <fullName evidence="4">DNA-binding protein</fullName>
    </submittedName>
</protein>
<dbReference type="STRING" id="1514904.SU32_04480"/>
<keyword evidence="5" id="KW-1185">Reference proteome</keyword>
<proteinExistence type="inferred from homology"/>
<dbReference type="CDD" id="cd01043">
    <property type="entry name" value="DPS"/>
    <property type="match status" value="1"/>
</dbReference>
<dbReference type="SUPFAM" id="SSF47240">
    <property type="entry name" value="Ferritin-like"/>
    <property type="match status" value="1"/>
</dbReference>
<gene>
    <name evidence="4" type="ORF">SU32_04480</name>
</gene>
<accession>A0A0N0E877</accession>
<dbReference type="PIRSF" id="PIRSF005900">
    <property type="entry name" value="Dps"/>
    <property type="match status" value="1"/>
</dbReference>
<dbReference type="PANTHER" id="PTHR42932">
    <property type="entry name" value="GENERAL STRESS PROTEIN 20U"/>
    <property type="match status" value="1"/>
</dbReference>
<evidence type="ECO:0000313" key="5">
    <source>
        <dbReference type="Proteomes" id="UP000038011"/>
    </source>
</evidence>
<sequence length="169" mass="18706">MAKVTALKPETKEVKPKIGLDESYLEKASEGLSDVLASTYKLMIKTQVYHWNVVGPLFGPIHELTEDQYNALFEAADVIAERVRALGHIAPVNFGDMKNFAPTGHSVDNSSAHDMVADLIKDHEAASRQIRELGEKAGDAGDLVTEDMLTERLTFHEKALWMLKSIISD</sequence>
<dbReference type="Pfam" id="PF00210">
    <property type="entry name" value="Ferritin"/>
    <property type="match status" value="1"/>
</dbReference>
<dbReference type="EMBL" id="JXMU01000005">
    <property type="protein sequence ID" value="KPB02032.1"/>
    <property type="molecule type" value="Genomic_DNA"/>
</dbReference>
<name>A0A0N0E877_9HYPH</name>
<feature type="domain" description="Ferritin/DPS" evidence="3">
    <location>
        <begin position="31"/>
        <end position="168"/>
    </location>
</feature>
<evidence type="ECO:0000313" key="4">
    <source>
        <dbReference type="EMBL" id="KPB02032.1"/>
    </source>
</evidence>
<dbReference type="Gene3D" id="1.20.1260.10">
    <property type="match status" value="1"/>
</dbReference>
<dbReference type="InterPro" id="IPR002177">
    <property type="entry name" value="DPS_DNA-bd"/>
</dbReference>
<dbReference type="RefSeq" id="WP_053998154.1">
    <property type="nucleotide sequence ID" value="NZ_JXMU01000005.1"/>
</dbReference>
<reference evidence="4 5" key="1">
    <citation type="submission" date="2015-01" db="EMBL/GenBank/DDBJ databases">
        <title>Ahrensia donghaiensis sp. nov., a novel dimethylsulphoniopropionate-cleavage bacterium isolated from seawater and emended descriptions of the genus Ahrensia and Ahrensia kielensis.</title>
        <authorList>
            <person name="Liu J."/>
        </authorList>
    </citation>
    <scope>NUCLEOTIDE SEQUENCE [LARGE SCALE GENOMIC DNA]</scope>
    <source>
        <strain evidence="4 5">LZD062</strain>
    </source>
</reference>